<reference evidence="1" key="1">
    <citation type="submission" date="2014-09" db="EMBL/GenBank/DDBJ databases">
        <authorList>
            <person name="Magalhaes I.L.F."/>
            <person name="Oliveira U."/>
            <person name="Santos F.R."/>
            <person name="Vidigal T.H.D.A."/>
            <person name="Brescovit A.D."/>
            <person name="Santos A.J."/>
        </authorList>
    </citation>
    <scope>NUCLEOTIDE SEQUENCE</scope>
    <source>
        <tissue evidence="1">Shoot tissue taken approximately 20 cm above the soil surface</tissue>
    </source>
</reference>
<accession>A0A0A9DRT4</accession>
<reference evidence="1" key="2">
    <citation type="journal article" date="2015" name="Data Brief">
        <title>Shoot transcriptome of the giant reed, Arundo donax.</title>
        <authorList>
            <person name="Barrero R.A."/>
            <person name="Guerrero F.D."/>
            <person name="Moolhuijzen P."/>
            <person name="Goolsby J.A."/>
            <person name="Tidwell J."/>
            <person name="Bellgard S.E."/>
            <person name="Bellgard M.I."/>
        </authorList>
    </citation>
    <scope>NUCLEOTIDE SEQUENCE</scope>
    <source>
        <tissue evidence="1">Shoot tissue taken approximately 20 cm above the soil surface</tissue>
    </source>
</reference>
<proteinExistence type="predicted"/>
<sequence length="38" mass="4697">MPLFQLRFQQFTSLYSSNFTNSPSILVWWLLELRWFSI</sequence>
<name>A0A0A9DRT4_ARUDO</name>
<organism evidence="1">
    <name type="scientific">Arundo donax</name>
    <name type="common">Giant reed</name>
    <name type="synonym">Donax arundinaceus</name>
    <dbReference type="NCBI Taxonomy" id="35708"/>
    <lineage>
        <taxon>Eukaryota</taxon>
        <taxon>Viridiplantae</taxon>
        <taxon>Streptophyta</taxon>
        <taxon>Embryophyta</taxon>
        <taxon>Tracheophyta</taxon>
        <taxon>Spermatophyta</taxon>
        <taxon>Magnoliopsida</taxon>
        <taxon>Liliopsida</taxon>
        <taxon>Poales</taxon>
        <taxon>Poaceae</taxon>
        <taxon>PACMAD clade</taxon>
        <taxon>Arundinoideae</taxon>
        <taxon>Arundineae</taxon>
        <taxon>Arundo</taxon>
    </lineage>
</organism>
<protein>
    <submittedName>
        <fullName evidence="1">Uncharacterized protein</fullName>
    </submittedName>
</protein>
<evidence type="ECO:0000313" key="1">
    <source>
        <dbReference type="EMBL" id="JAD90496.1"/>
    </source>
</evidence>
<dbReference type="EMBL" id="GBRH01207399">
    <property type="protein sequence ID" value="JAD90496.1"/>
    <property type="molecule type" value="Transcribed_RNA"/>
</dbReference>
<dbReference type="AlphaFoldDB" id="A0A0A9DRT4"/>